<gene>
    <name evidence="2" type="ORF">SPF06_12710</name>
</gene>
<sequence>MPDKSPHQDQHKKPSKSIKEQRAEKKAKRETSLNADPVAHLRKPRSR</sequence>
<dbReference type="RefSeq" id="WP_323279444.1">
    <property type="nucleotide sequence ID" value="NZ_JAYGGQ010000009.1"/>
</dbReference>
<protein>
    <submittedName>
        <fullName evidence="2">Uncharacterized protein</fullName>
    </submittedName>
</protein>
<reference evidence="2 3" key="1">
    <citation type="submission" date="2023-12" db="EMBL/GenBank/DDBJ databases">
        <title>Sinomonas terricola sp. nov, isolated from litchi orchard soil in Guangdong, PR China.</title>
        <authorList>
            <person name="Jiaxin W."/>
            <person name="Yang Z."/>
            <person name="Honghui Z."/>
        </authorList>
    </citation>
    <scope>NUCLEOTIDE SEQUENCE [LARGE SCALE GENOMIC DNA]</scope>
    <source>
        <strain evidence="2 3">JGH33</strain>
    </source>
</reference>
<dbReference type="EMBL" id="JAYGGQ010000009">
    <property type="protein sequence ID" value="MEA5455586.1"/>
    <property type="molecule type" value="Genomic_DNA"/>
</dbReference>
<evidence type="ECO:0000313" key="3">
    <source>
        <dbReference type="Proteomes" id="UP001304769"/>
    </source>
</evidence>
<evidence type="ECO:0000256" key="1">
    <source>
        <dbReference type="SAM" id="MobiDB-lite"/>
    </source>
</evidence>
<keyword evidence="3" id="KW-1185">Reference proteome</keyword>
<organism evidence="2 3">
    <name type="scientific">Sinomonas terricola</name>
    <dbReference type="NCBI Taxonomy" id="3110330"/>
    <lineage>
        <taxon>Bacteria</taxon>
        <taxon>Bacillati</taxon>
        <taxon>Actinomycetota</taxon>
        <taxon>Actinomycetes</taxon>
        <taxon>Micrococcales</taxon>
        <taxon>Micrococcaceae</taxon>
        <taxon>Sinomonas</taxon>
    </lineage>
</organism>
<dbReference type="Proteomes" id="UP001304769">
    <property type="component" value="Unassembled WGS sequence"/>
</dbReference>
<feature type="compositionally biased region" description="Basic and acidic residues" evidence="1">
    <location>
        <begin position="1"/>
        <end position="31"/>
    </location>
</feature>
<feature type="region of interest" description="Disordered" evidence="1">
    <location>
        <begin position="1"/>
        <end position="47"/>
    </location>
</feature>
<evidence type="ECO:0000313" key="2">
    <source>
        <dbReference type="EMBL" id="MEA5455586.1"/>
    </source>
</evidence>
<proteinExistence type="predicted"/>
<comment type="caution">
    <text evidence="2">The sequence shown here is derived from an EMBL/GenBank/DDBJ whole genome shotgun (WGS) entry which is preliminary data.</text>
</comment>
<accession>A0ABU5T911</accession>
<name>A0ABU5T911_9MICC</name>